<sequence length="340" mass="38098">MPRTHRKSVTTHNAIDSLRKYVTFDISPYDADALPGAITLVTQCILSFGSIDESGAAFLSVDMGSETITERTGLERTITSLARWRKLLLTTPSIMASPRRIDYHTDAKCKASPSDFKQLALHRAYHSALDHRHIPLYGSTSDGICMIYIYLLRTPFFPLSQAETLGEMSTTTADSAAVIAEYRANLAFNHCVNASLTIVCYDFIATLQYEYELIWHRKWTGATWLFLANRYLLCHNFSLMSFLNALTILPGIIVAVFSALRVFALLDRAYITASLTLILGLAGVALNFYQSSQVVYYYVNNRVLGSSCYYKYLLSPSAVFYSKKFVELQCEARAKAARGL</sequence>
<organism evidence="1 2">
    <name type="scientific">Phlebia brevispora</name>
    <dbReference type="NCBI Taxonomy" id="194682"/>
    <lineage>
        <taxon>Eukaryota</taxon>
        <taxon>Fungi</taxon>
        <taxon>Dikarya</taxon>
        <taxon>Basidiomycota</taxon>
        <taxon>Agaricomycotina</taxon>
        <taxon>Agaricomycetes</taxon>
        <taxon>Polyporales</taxon>
        <taxon>Meruliaceae</taxon>
        <taxon>Phlebia</taxon>
    </lineage>
</organism>
<proteinExistence type="predicted"/>
<dbReference type="Proteomes" id="UP001148662">
    <property type="component" value="Unassembled WGS sequence"/>
</dbReference>
<gene>
    <name evidence="1" type="ORF">NM688_g8718</name>
</gene>
<comment type="caution">
    <text evidence="1">The sequence shown here is derived from an EMBL/GenBank/DDBJ whole genome shotgun (WGS) entry which is preliminary data.</text>
</comment>
<accession>A0ACC1RP25</accession>
<protein>
    <submittedName>
        <fullName evidence="1">Uncharacterized protein</fullName>
    </submittedName>
</protein>
<name>A0ACC1RP25_9APHY</name>
<evidence type="ECO:0000313" key="2">
    <source>
        <dbReference type="Proteomes" id="UP001148662"/>
    </source>
</evidence>
<keyword evidence="2" id="KW-1185">Reference proteome</keyword>
<evidence type="ECO:0000313" key="1">
    <source>
        <dbReference type="EMBL" id="KAJ3523506.1"/>
    </source>
</evidence>
<reference evidence="1" key="1">
    <citation type="submission" date="2022-07" db="EMBL/GenBank/DDBJ databases">
        <title>Genome Sequence of Phlebia brevispora.</title>
        <authorList>
            <person name="Buettner E."/>
        </authorList>
    </citation>
    <scope>NUCLEOTIDE SEQUENCE</scope>
    <source>
        <strain evidence="1">MPL23</strain>
    </source>
</reference>
<dbReference type="EMBL" id="JANHOG010002431">
    <property type="protein sequence ID" value="KAJ3523506.1"/>
    <property type="molecule type" value="Genomic_DNA"/>
</dbReference>